<evidence type="ECO:0008006" key="4">
    <source>
        <dbReference type="Google" id="ProtNLM"/>
    </source>
</evidence>
<gene>
    <name evidence="2" type="ORF">SNE35_25770</name>
</gene>
<reference evidence="2 3" key="1">
    <citation type="submission" date="2023-11" db="EMBL/GenBank/DDBJ databases">
        <title>Paucibacter sp. nov., isolated from fresh soil in Korea.</title>
        <authorList>
            <person name="Le N.T.T."/>
        </authorList>
    </citation>
    <scope>NUCLEOTIDE SEQUENCE [LARGE SCALE GENOMIC DNA]</scope>
    <source>
        <strain evidence="2 3">R3-3</strain>
    </source>
</reference>
<evidence type="ECO:0000313" key="3">
    <source>
        <dbReference type="Proteomes" id="UP001285263"/>
    </source>
</evidence>
<feature type="compositionally biased region" description="Basic residues" evidence="1">
    <location>
        <begin position="1"/>
        <end position="11"/>
    </location>
</feature>
<feature type="region of interest" description="Disordered" evidence="1">
    <location>
        <begin position="1"/>
        <end position="21"/>
    </location>
</feature>
<name>A0ABU5DNR3_9BURK</name>
<organism evidence="2 3">
    <name type="scientific">Roseateles agri</name>
    <dbReference type="NCBI Taxonomy" id="3098619"/>
    <lineage>
        <taxon>Bacteria</taxon>
        <taxon>Pseudomonadati</taxon>
        <taxon>Pseudomonadota</taxon>
        <taxon>Betaproteobacteria</taxon>
        <taxon>Burkholderiales</taxon>
        <taxon>Sphaerotilaceae</taxon>
        <taxon>Roseateles</taxon>
    </lineage>
</organism>
<dbReference type="RefSeq" id="WP_320425905.1">
    <property type="nucleotide sequence ID" value="NZ_JAXCLA010000009.1"/>
</dbReference>
<keyword evidence="3" id="KW-1185">Reference proteome</keyword>
<evidence type="ECO:0000256" key="1">
    <source>
        <dbReference type="SAM" id="MobiDB-lite"/>
    </source>
</evidence>
<comment type="caution">
    <text evidence="2">The sequence shown here is derived from an EMBL/GenBank/DDBJ whole genome shotgun (WGS) entry which is preliminary data.</text>
</comment>
<dbReference type="EMBL" id="JAXCLA010000009">
    <property type="protein sequence ID" value="MDY0747936.1"/>
    <property type="molecule type" value="Genomic_DNA"/>
</dbReference>
<dbReference type="Proteomes" id="UP001285263">
    <property type="component" value="Unassembled WGS sequence"/>
</dbReference>
<accession>A0ABU5DNR3</accession>
<sequence>MEDRKAHKRKSSQATYEREKRKRDRILIRLDKGQAEVLDAFCGAAGLSRSAFFRRHLDACIAAARATGPQSGDAPGTAILASEFDELFTSLRGE</sequence>
<protein>
    <recommendedName>
        <fullName evidence="4">Ribbon-helix-helix protein CopG domain-containing protein</fullName>
    </recommendedName>
</protein>
<proteinExistence type="predicted"/>
<evidence type="ECO:0000313" key="2">
    <source>
        <dbReference type="EMBL" id="MDY0747936.1"/>
    </source>
</evidence>